<feature type="transmembrane region" description="Helical" evidence="1">
    <location>
        <begin position="78"/>
        <end position="102"/>
    </location>
</feature>
<name>A0A969WCT3_9GAMM</name>
<dbReference type="RefSeq" id="WP_168149493.1">
    <property type="nucleotide sequence ID" value="NZ_JAAVXB010000012.1"/>
</dbReference>
<accession>A0A969WCT3</accession>
<dbReference type="EMBL" id="JAAVXB010000012">
    <property type="protein sequence ID" value="NKF24164.1"/>
    <property type="molecule type" value="Genomic_DNA"/>
</dbReference>
<keyword evidence="1" id="KW-1133">Transmembrane helix</keyword>
<keyword evidence="1" id="KW-0472">Membrane</keyword>
<dbReference type="InterPro" id="IPR018706">
    <property type="entry name" value="DUF2214_membrane"/>
</dbReference>
<evidence type="ECO:0000256" key="1">
    <source>
        <dbReference type="SAM" id="Phobius"/>
    </source>
</evidence>
<keyword evidence="1" id="KW-0812">Transmembrane</keyword>
<organism evidence="2 3">
    <name type="scientific">Solimonas marina</name>
    <dbReference type="NCBI Taxonomy" id="2714601"/>
    <lineage>
        <taxon>Bacteria</taxon>
        <taxon>Pseudomonadati</taxon>
        <taxon>Pseudomonadota</taxon>
        <taxon>Gammaproteobacteria</taxon>
        <taxon>Nevskiales</taxon>
        <taxon>Nevskiaceae</taxon>
        <taxon>Solimonas</taxon>
    </lineage>
</organism>
<reference evidence="2" key="1">
    <citation type="submission" date="2020-03" db="EMBL/GenBank/DDBJ databases">
        <title>Solimonas marina sp. nov., isolated from deep seawater of the Pacific Ocean.</title>
        <authorList>
            <person name="Liu X."/>
            <person name="Lai Q."/>
            <person name="Sun F."/>
            <person name="Gai Y."/>
            <person name="Li G."/>
            <person name="Shao Z."/>
        </authorList>
    </citation>
    <scope>NUCLEOTIDE SEQUENCE</scope>
    <source>
        <strain evidence="2">C16B3</strain>
    </source>
</reference>
<keyword evidence="3" id="KW-1185">Reference proteome</keyword>
<feature type="transmembrane region" description="Helical" evidence="1">
    <location>
        <begin position="6"/>
        <end position="28"/>
    </location>
</feature>
<gene>
    <name evidence="2" type="ORF">G7Y82_17765</name>
</gene>
<feature type="transmembrane region" description="Helical" evidence="1">
    <location>
        <begin position="123"/>
        <end position="145"/>
    </location>
</feature>
<dbReference type="AlphaFoldDB" id="A0A969WCT3"/>
<dbReference type="Pfam" id="PF09980">
    <property type="entry name" value="DUF2214"/>
    <property type="match status" value="1"/>
</dbReference>
<evidence type="ECO:0000313" key="2">
    <source>
        <dbReference type="EMBL" id="NKF24164.1"/>
    </source>
</evidence>
<feature type="transmembrane region" description="Helical" evidence="1">
    <location>
        <begin position="48"/>
        <end position="66"/>
    </location>
</feature>
<evidence type="ECO:0000313" key="3">
    <source>
        <dbReference type="Proteomes" id="UP000653472"/>
    </source>
</evidence>
<comment type="caution">
    <text evidence="2">The sequence shown here is derived from an EMBL/GenBank/DDBJ whole genome shotgun (WGS) entry which is preliminary data.</text>
</comment>
<proteinExistence type="predicted"/>
<sequence>MFSIVVLPWIHYIAVWLMAGALVSELYLLKIGSSAASAIRLLPRVDRLYGIMAGVVLITGLARVWHGGKGASYYWHNGAFHGVLGLFALAAVVSIVPTLRYIRWRTALDTSGAMPDATEVRKTSVFVHIQLTAIALLTLAIVLVANGYGSFGG</sequence>
<dbReference type="Proteomes" id="UP000653472">
    <property type="component" value="Unassembled WGS sequence"/>
</dbReference>
<protein>
    <submittedName>
        <fullName evidence="2">DUF2214 family protein</fullName>
    </submittedName>
</protein>